<dbReference type="AlphaFoldDB" id="A0A433SKM3"/>
<feature type="non-terminal residue" evidence="3">
    <location>
        <position position="117"/>
    </location>
</feature>
<comment type="caution">
    <text evidence="3">The sequence shown here is derived from an EMBL/GenBank/DDBJ whole genome shotgun (WGS) entry which is preliminary data.</text>
</comment>
<dbReference type="Pfam" id="PF00656">
    <property type="entry name" value="Peptidase_C14"/>
    <property type="match status" value="1"/>
</dbReference>
<evidence type="ECO:0000313" key="4">
    <source>
        <dbReference type="Proteomes" id="UP000271974"/>
    </source>
</evidence>
<dbReference type="InterPro" id="IPR002138">
    <property type="entry name" value="Pept_C14_p10"/>
</dbReference>
<dbReference type="SUPFAM" id="SSF52129">
    <property type="entry name" value="Caspase-like"/>
    <property type="match status" value="1"/>
</dbReference>
<accession>A0A433SKM3</accession>
<dbReference type="GO" id="GO:0006508">
    <property type="term" value="P:proteolysis"/>
    <property type="evidence" value="ECO:0007669"/>
    <property type="project" value="InterPro"/>
</dbReference>
<evidence type="ECO:0000313" key="3">
    <source>
        <dbReference type="EMBL" id="RUS69675.1"/>
    </source>
</evidence>
<organism evidence="3 4">
    <name type="scientific">Elysia chlorotica</name>
    <name type="common">Eastern emerald elysia</name>
    <name type="synonym">Sea slug</name>
    <dbReference type="NCBI Taxonomy" id="188477"/>
    <lineage>
        <taxon>Eukaryota</taxon>
        <taxon>Metazoa</taxon>
        <taxon>Spiralia</taxon>
        <taxon>Lophotrochozoa</taxon>
        <taxon>Mollusca</taxon>
        <taxon>Gastropoda</taxon>
        <taxon>Heterobranchia</taxon>
        <taxon>Euthyneura</taxon>
        <taxon>Panpulmonata</taxon>
        <taxon>Sacoglossa</taxon>
        <taxon>Placobranchoidea</taxon>
        <taxon>Plakobranchidae</taxon>
        <taxon>Elysia</taxon>
    </lineage>
</organism>
<dbReference type="PROSITE" id="PS50207">
    <property type="entry name" value="CASPASE_P10"/>
    <property type="match status" value="1"/>
</dbReference>
<evidence type="ECO:0000256" key="1">
    <source>
        <dbReference type="SAM" id="MobiDB-lite"/>
    </source>
</evidence>
<reference evidence="3 4" key="1">
    <citation type="submission" date="2019-01" db="EMBL/GenBank/DDBJ databases">
        <title>A draft genome assembly of the solar-powered sea slug Elysia chlorotica.</title>
        <authorList>
            <person name="Cai H."/>
            <person name="Li Q."/>
            <person name="Fang X."/>
            <person name="Li J."/>
            <person name="Curtis N.E."/>
            <person name="Altenburger A."/>
            <person name="Shibata T."/>
            <person name="Feng M."/>
            <person name="Maeda T."/>
            <person name="Schwartz J.A."/>
            <person name="Shigenobu S."/>
            <person name="Lundholm N."/>
            <person name="Nishiyama T."/>
            <person name="Yang H."/>
            <person name="Hasebe M."/>
            <person name="Li S."/>
            <person name="Pierce S.K."/>
            <person name="Wang J."/>
        </authorList>
    </citation>
    <scope>NUCLEOTIDE SEQUENCE [LARGE SCALE GENOMIC DNA]</scope>
    <source>
        <strain evidence="3">EC2010</strain>
        <tissue evidence="3">Whole organism of an adult</tissue>
    </source>
</reference>
<dbReference type="Gene3D" id="3.40.50.1460">
    <property type="match status" value="1"/>
</dbReference>
<dbReference type="InterPro" id="IPR011600">
    <property type="entry name" value="Pept_C14_caspase"/>
</dbReference>
<name>A0A433SKM3_ELYCH</name>
<sequence length="117" mass="13436">PSLRSDNLPESRHQLPPTHHSDQGPTSSPVDTRSARGADTSDMCFVHSSSYGYKAYRTTTRGSPFITVFTQKVIELARHKEFRDIIQKIQNHFNKEPLSNNKMTLPDFSVQLMNKWF</sequence>
<dbReference type="OrthoDB" id="6093024at2759"/>
<dbReference type="EMBL" id="RQTK01001609">
    <property type="protein sequence ID" value="RUS69675.1"/>
    <property type="molecule type" value="Genomic_DNA"/>
</dbReference>
<dbReference type="GO" id="GO:0004197">
    <property type="term" value="F:cysteine-type endopeptidase activity"/>
    <property type="evidence" value="ECO:0007669"/>
    <property type="project" value="InterPro"/>
</dbReference>
<dbReference type="Proteomes" id="UP000271974">
    <property type="component" value="Unassembled WGS sequence"/>
</dbReference>
<feature type="non-terminal residue" evidence="3">
    <location>
        <position position="1"/>
    </location>
</feature>
<protein>
    <recommendedName>
        <fullName evidence="2">Caspase family p10 domain-containing protein</fullName>
    </recommendedName>
</protein>
<proteinExistence type="predicted"/>
<keyword evidence="4" id="KW-1185">Reference proteome</keyword>
<evidence type="ECO:0000259" key="2">
    <source>
        <dbReference type="PROSITE" id="PS50207"/>
    </source>
</evidence>
<dbReference type="InterPro" id="IPR029030">
    <property type="entry name" value="Caspase-like_dom_sf"/>
</dbReference>
<feature type="domain" description="Caspase family p10" evidence="2">
    <location>
        <begin position="41"/>
        <end position="117"/>
    </location>
</feature>
<feature type="region of interest" description="Disordered" evidence="1">
    <location>
        <begin position="1"/>
        <end position="39"/>
    </location>
</feature>
<gene>
    <name evidence="3" type="ORF">EGW08_022564</name>
</gene>